<keyword evidence="2" id="KW-0547">Nucleotide-binding</keyword>
<evidence type="ECO:0000256" key="3">
    <source>
        <dbReference type="ARBA" id="ARBA00022801"/>
    </source>
</evidence>
<dbReference type="GO" id="GO:0003724">
    <property type="term" value="F:RNA helicase activity"/>
    <property type="evidence" value="ECO:0007669"/>
    <property type="project" value="UniProtKB-EC"/>
</dbReference>
<keyword evidence="5" id="KW-0067">ATP-binding</keyword>
<dbReference type="AlphaFoldDB" id="A0AAN5DD77"/>
<dbReference type="InterPro" id="IPR001650">
    <property type="entry name" value="Helicase_C-like"/>
</dbReference>
<comment type="caution">
    <text evidence="8">The sequence shown here is derived from an EMBL/GenBank/DDBJ whole genome shotgun (WGS) entry which is preliminary data.</text>
</comment>
<evidence type="ECO:0000256" key="2">
    <source>
        <dbReference type="ARBA" id="ARBA00022741"/>
    </source>
</evidence>
<dbReference type="EMBL" id="BTRK01000006">
    <property type="protein sequence ID" value="GMR61368.1"/>
    <property type="molecule type" value="Genomic_DNA"/>
</dbReference>
<protein>
    <recommendedName>
        <fullName evidence="1">RNA helicase</fullName>
        <ecNumber evidence="1">3.6.4.13</ecNumber>
    </recommendedName>
</protein>
<organism evidence="8 9">
    <name type="scientific">Pristionchus mayeri</name>
    <dbReference type="NCBI Taxonomy" id="1317129"/>
    <lineage>
        <taxon>Eukaryota</taxon>
        <taxon>Metazoa</taxon>
        <taxon>Ecdysozoa</taxon>
        <taxon>Nematoda</taxon>
        <taxon>Chromadorea</taxon>
        <taxon>Rhabditida</taxon>
        <taxon>Rhabditina</taxon>
        <taxon>Diplogasteromorpha</taxon>
        <taxon>Diplogasteroidea</taxon>
        <taxon>Neodiplogasteridae</taxon>
        <taxon>Pristionchus</taxon>
    </lineage>
</organism>
<proteinExistence type="predicted"/>
<dbReference type="PROSITE" id="PS51194">
    <property type="entry name" value="HELICASE_CTER"/>
    <property type="match status" value="1"/>
</dbReference>
<dbReference type="PANTHER" id="PTHR47958">
    <property type="entry name" value="ATP-DEPENDENT RNA HELICASE DBP3"/>
    <property type="match status" value="1"/>
</dbReference>
<dbReference type="GO" id="GO:0005524">
    <property type="term" value="F:ATP binding"/>
    <property type="evidence" value="ECO:0007669"/>
    <property type="project" value="UniProtKB-KW"/>
</dbReference>
<evidence type="ECO:0000313" key="9">
    <source>
        <dbReference type="Proteomes" id="UP001328107"/>
    </source>
</evidence>
<name>A0AAN5DD77_9BILA</name>
<dbReference type="Proteomes" id="UP001328107">
    <property type="component" value="Unassembled WGS sequence"/>
</dbReference>
<accession>A0AAN5DD77</accession>
<dbReference type="EC" id="3.6.4.13" evidence="1"/>
<evidence type="ECO:0000259" key="7">
    <source>
        <dbReference type="PROSITE" id="PS51194"/>
    </source>
</evidence>
<dbReference type="InterPro" id="IPR027417">
    <property type="entry name" value="P-loop_NTPase"/>
</dbReference>
<feature type="domain" description="Helicase C-terminal" evidence="7">
    <location>
        <begin position="49"/>
        <end position="200"/>
    </location>
</feature>
<keyword evidence="9" id="KW-1185">Reference proteome</keyword>
<dbReference type="SUPFAM" id="SSF52540">
    <property type="entry name" value="P-loop containing nucleoside triphosphate hydrolases"/>
    <property type="match status" value="1"/>
</dbReference>
<evidence type="ECO:0000256" key="6">
    <source>
        <dbReference type="SAM" id="MobiDB-lite"/>
    </source>
</evidence>
<dbReference type="Gene3D" id="3.40.50.300">
    <property type="entry name" value="P-loop containing nucleotide triphosphate hydrolases"/>
    <property type="match status" value="1"/>
</dbReference>
<evidence type="ECO:0000256" key="5">
    <source>
        <dbReference type="ARBA" id="ARBA00022840"/>
    </source>
</evidence>
<feature type="region of interest" description="Disordered" evidence="6">
    <location>
        <begin position="212"/>
        <end position="261"/>
    </location>
</feature>
<dbReference type="CDD" id="cd18787">
    <property type="entry name" value="SF2_C_DEAD"/>
    <property type="match status" value="1"/>
</dbReference>
<keyword evidence="4" id="KW-0347">Helicase</keyword>
<keyword evidence="3" id="KW-0378">Hydrolase</keyword>
<dbReference type="SMART" id="SM00490">
    <property type="entry name" value="HELICc"/>
    <property type="match status" value="1"/>
</dbReference>
<sequence>MMFSATWPQDVRELAADFQKEAAFLNVGSLELAANHNITQHVEVMEEYDKQDRMMKLIEEINKQPERKTLIFAQTKRKADALTRSLRYKGFTALAIHGDKSQTERDWALKEFKTGTHQILVATDVAARGLDVDDIKFVINFDYSNNSEDYVHRIGRTGRRDKKGTSYTFFTPDEAAKASDLIKILEEAKQNVPPELEELAVGGYKPSKAVREERGRGYSGRGMNRSYGDRNRSYGGRRSGGIGFGGDEEESFGGYGGRGRW</sequence>
<dbReference type="FunFam" id="3.40.50.300:FF:000008">
    <property type="entry name" value="ATP-dependent RNA helicase RhlB"/>
    <property type="match status" value="1"/>
</dbReference>
<dbReference type="GO" id="GO:0016787">
    <property type="term" value="F:hydrolase activity"/>
    <property type="evidence" value="ECO:0007669"/>
    <property type="project" value="UniProtKB-KW"/>
</dbReference>
<evidence type="ECO:0000256" key="1">
    <source>
        <dbReference type="ARBA" id="ARBA00012552"/>
    </source>
</evidence>
<reference evidence="9" key="1">
    <citation type="submission" date="2022-10" db="EMBL/GenBank/DDBJ databases">
        <title>Genome assembly of Pristionchus species.</title>
        <authorList>
            <person name="Yoshida K."/>
            <person name="Sommer R.J."/>
        </authorList>
    </citation>
    <scope>NUCLEOTIDE SEQUENCE [LARGE SCALE GENOMIC DNA]</scope>
    <source>
        <strain evidence="9">RS5460</strain>
    </source>
</reference>
<dbReference type="GO" id="GO:0043186">
    <property type="term" value="C:P granule"/>
    <property type="evidence" value="ECO:0007669"/>
    <property type="project" value="UniProtKB-ARBA"/>
</dbReference>
<dbReference type="Pfam" id="PF00271">
    <property type="entry name" value="Helicase_C"/>
    <property type="match status" value="1"/>
</dbReference>
<evidence type="ECO:0000313" key="8">
    <source>
        <dbReference type="EMBL" id="GMR61368.1"/>
    </source>
</evidence>
<gene>
    <name evidence="8" type="ORF">PMAYCL1PPCAC_31563</name>
</gene>
<evidence type="ECO:0000256" key="4">
    <source>
        <dbReference type="ARBA" id="ARBA00022806"/>
    </source>
</evidence>